<protein>
    <submittedName>
        <fullName evidence="5">VacJ family lipoprotein</fullName>
    </submittedName>
</protein>
<dbReference type="PRINTS" id="PR01805">
    <property type="entry name" value="VACJLIPOPROT"/>
</dbReference>
<gene>
    <name evidence="5" type="ORF">HLB44_06445</name>
</gene>
<sequence>MHGLVVAALTVAALGLAGCGTVPAQPGTAQESTEPASARSDPWERLNRRIFDFNEVVDAAVIKPVALGYRAVVPEWLRTGVDNMFGNLGDAWSAVNLVLQAKPKVALEVGMRVVTNTLFGLFGFLDIADEMGLPRQSEDFGQTLGVWGVGSGPYLVLPLLGPSTLRDTAALPVDFKASPSALAFNEVRDQNGATVLQVINTRVKLLNATRVLDDVALDKYILLRDAYLARRRNQVYDGDPPEEQDTKAAEPPPAEPKPAEPKPAK</sequence>
<feature type="chain" id="PRO_5047072556" evidence="4">
    <location>
        <begin position="25"/>
        <end position="265"/>
    </location>
</feature>
<keyword evidence="5" id="KW-0449">Lipoprotein</keyword>
<accession>A0ABX2EDR3</accession>
<evidence type="ECO:0000256" key="4">
    <source>
        <dbReference type="SAM" id="SignalP"/>
    </source>
</evidence>
<dbReference type="EMBL" id="JABRWJ010000002">
    <property type="protein sequence ID" value="NRF66617.1"/>
    <property type="molecule type" value="Genomic_DNA"/>
</dbReference>
<name>A0ABX2EDR3_9BURK</name>
<dbReference type="Pfam" id="PF04333">
    <property type="entry name" value="MlaA"/>
    <property type="match status" value="1"/>
</dbReference>
<feature type="signal peptide" evidence="4">
    <location>
        <begin position="1"/>
        <end position="24"/>
    </location>
</feature>
<dbReference type="InterPro" id="IPR007428">
    <property type="entry name" value="MlaA"/>
</dbReference>
<evidence type="ECO:0000256" key="2">
    <source>
        <dbReference type="ARBA" id="ARBA00022729"/>
    </source>
</evidence>
<keyword evidence="2 4" id="KW-0732">Signal</keyword>
<dbReference type="Proteomes" id="UP000737171">
    <property type="component" value="Unassembled WGS sequence"/>
</dbReference>
<evidence type="ECO:0000256" key="3">
    <source>
        <dbReference type="SAM" id="MobiDB-lite"/>
    </source>
</evidence>
<evidence type="ECO:0000313" key="5">
    <source>
        <dbReference type="EMBL" id="NRF66617.1"/>
    </source>
</evidence>
<evidence type="ECO:0000313" key="6">
    <source>
        <dbReference type="Proteomes" id="UP000737171"/>
    </source>
</evidence>
<comment type="caution">
    <text evidence="5">The sequence shown here is derived from an EMBL/GenBank/DDBJ whole genome shotgun (WGS) entry which is preliminary data.</text>
</comment>
<keyword evidence="6" id="KW-1185">Reference proteome</keyword>
<comment type="similarity">
    <text evidence="1">Belongs to the MlaA family.</text>
</comment>
<evidence type="ECO:0000256" key="1">
    <source>
        <dbReference type="ARBA" id="ARBA00010634"/>
    </source>
</evidence>
<dbReference type="PANTHER" id="PTHR30035:SF3">
    <property type="entry name" value="INTERMEMBRANE PHOSPHOLIPID TRANSPORT SYSTEM LIPOPROTEIN MLAA"/>
    <property type="match status" value="1"/>
</dbReference>
<organism evidence="5 6">
    <name type="scientific">Pseudaquabacterium terrae</name>
    <dbReference type="NCBI Taxonomy" id="2732868"/>
    <lineage>
        <taxon>Bacteria</taxon>
        <taxon>Pseudomonadati</taxon>
        <taxon>Pseudomonadota</taxon>
        <taxon>Betaproteobacteria</taxon>
        <taxon>Burkholderiales</taxon>
        <taxon>Sphaerotilaceae</taxon>
        <taxon>Pseudaquabacterium</taxon>
    </lineage>
</organism>
<dbReference type="PANTHER" id="PTHR30035">
    <property type="entry name" value="LIPOPROTEIN VACJ-RELATED"/>
    <property type="match status" value="1"/>
</dbReference>
<reference evidence="5 6" key="1">
    <citation type="submission" date="2020-05" db="EMBL/GenBank/DDBJ databases">
        <title>Aquincola sp. isolate from soil.</title>
        <authorList>
            <person name="Han J."/>
            <person name="Kim D.-U."/>
        </authorList>
    </citation>
    <scope>NUCLEOTIDE SEQUENCE [LARGE SCALE GENOMIC DNA]</scope>
    <source>
        <strain evidence="5 6">S2</strain>
    </source>
</reference>
<feature type="region of interest" description="Disordered" evidence="3">
    <location>
        <begin position="233"/>
        <end position="265"/>
    </location>
</feature>
<proteinExistence type="inferred from homology"/>